<dbReference type="CDD" id="cd23294">
    <property type="entry name" value="beta-trefoil_MIR_AtSDF2-like"/>
    <property type="match status" value="1"/>
</dbReference>
<feature type="domain" description="MIR" evidence="4">
    <location>
        <begin position="149"/>
        <end position="203"/>
    </location>
</feature>
<accession>A0A835V280</accession>
<dbReference type="PROSITE" id="PS50919">
    <property type="entry name" value="MIR"/>
    <property type="match status" value="3"/>
</dbReference>
<dbReference type="InterPro" id="IPR016093">
    <property type="entry name" value="MIR_motif"/>
</dbReference>
<evidence type="ECO:0000259" key="4">
    <source>
        <dbReference type="PROSITE" id="PS50919"/>
    </source>
</evidence>
<dbReference type="InterPro" id="IPR036300">
    <property type="entry name" value="MIR_dom_sf"/>
</dbReference>
<keyword evidence="2" id="KW-0677">Repeat</keyword>
<name>A0A835V280_VANPL</name>
<dbReference type="Gene3D" id="2.80.10.50">
    <property type="match status" value="1"/>
</dbReference>
<proteinExistence type="predicted"/>
<evidence type="ECO:0000256" key="1">
    <source>
        <dbReference type="ARBA" id="ARBA00022729"/>
    </source>
</evidence>
<dbReference type="OrthoDB" id="5588846at2759"/>
<organism evidence="5 6">
    <name type="scientific">Vanilla planifolia</name>
    <name type="common">Vanilla</name>
    <dbReference type="NCBI Taxonomy" id="51239"/>
    <lineage>
        <taxon>Eukaryota</taxon>
        <taxon>Viridiplantae</taxon>
        <taxon>Streptophyta</taxon>
        <taxon>Embryophyta</taxon>
        <taxon>Tracheophyta</taxon>
        <taxon>Spermatophyta</taxon>
        <taxon>Magnoliopsida</taxon>
        <taxon>Liliopsida</taxon>
        <taxon>Asparagales</taxon>
        <taxon>Orchidaceae</taxon>
        <taxon>Vanilloideae</taxon>
        <taxon>Vanilleae</taxon>
        <taxon>Vanilla</taxon>
    </lineage>
</organism>
<dbReference type="SMART" id="SM00472">
    <property type="entry name" value="MIR"/>
    <property type="match status" value="3"/>
</dbReference>
<dbReference type="Proteomes" id="UP000639772">
    <property type="component" value="Unassembled WGS sequence"/>
</dbReference>
<evidence type="ECO:0000256" key="3">
    <source>
        <dbReference type="SAM" id="SignalP"/>
    </source>
</evidence>
<feature type="domain" description="MIR" evidence="4">
    <location>
        <begin position="92"/>
        <end position="147"/>
    </location>
</feature>
<comment type="caution">
    <text evidence="5">The sequence shown here is derived from an EMBL/GenBank/DDBJ whole genome shotgun (WGS) entry which is preliminary data.</text>
</comment>
<protein>
    <recommendedName>
        <fullName evidence="4">MIR domain-containing protein</fullName>
    </recommendedName>
</protein>
<evidence type="ECO:0000313" key="6">
    <source>
        <dbReference type="Proteomes" id="UP000639772"/>
    </source>
</evidence>
<dbReference type="EMBL" id="JADCNM010000005">
    <property type="protein sequence ID" value="KAG0482078.1"/>
    <property type="molecule type" value="Genomic_DNA"/>
</dbReference>
<feature type="chain" id="PRO_5032556929" description="MIR domain-containing protein" evidence="3">
    <location>
        <begin position="27"/>
        <end position="212"/>
    </location>
</feature>
<sequence>MECLLLASAAIALLLLGLIPAGVSNADDNGIEIAYGSVIKLMHERTKFRLHSHDILYGSGSGQQSVTGYPDVDDASSYWIVKPKLDSSAKQGDAIPSGSIIRLQHMTSRRWLHSHVYASPISGNLEVSCFGGDDESNTGDHWQLDIEGNGTWKRNQRIKLRHIDTGAYLHSHKHRYKGSVEGQQEVCGVKEKRPDNVWLAAEGVYLPVNRNK</sequence>
<feature type="signal peptide" evidence="3">
    <location>
        <begin position="1"/>
        <end position="26"/>
    </location>
</feature>
<feature type="domain" description="MIR" evidence="4">
    <location>
        <begin position="30"/>
        <end position="84"/>
    </location>
</feature>
<reference evidence="5 6" key="1">
    <citation type="journal article" date="2020" name="Nat. Food">
        <title>A phased Vanilla planifolia genome enables genetic improvement of flavour and production.</title>
        <authorList>
            <person name="Hasing T."/>
            <person name="Tang H."/>
            <person name="Brym M."/>
            <person name="Khazi F."/>
            <person name="Huang T."/>
            <person name="Chambers A.H."/>
        </authorList>
    </citation>
    <scope>NUCLEOTIDE SEQUENCE [LARGE SCALE GENOMIC DNA]</scope>
    <source>
        <tissue evidence="5">Leaf</tissue>
    </source>
</reference>
<evidence type="ECO:0000256" key="2">
    <source>
        <dbReference type="ARBA" id="ARBA00022737"/>
    </source>
</evidence>
<evidence type="ECO:0000313" key="5">
    <source>
        <dbReference type="EMBL" id="KAG0482078.1"/>
    </source>
</evidence>
<keyword evidence="1 3" id="KW-0732">Signal</keyword>
<dbReference type="AlphaFoldDB" id="A0A835V280"/>
<dbReference type="Pfam" id="PF02815">
    <property type="entry name" value="MIR"/>
    <property type="match status" value="1"/>
</dbReference>
<dbReference type="SUPFAM" id="SSF82109">
    <property type="entry name" value="MIR domain"/>
    <property type="match status" value="1"/>
</dbReference>
<dbReference type="PANTHER" id="PTHR46809">
    <property type="entry name" value="STROMAL CELL-DERIVED FACTOR 2-LIKE PROTEIN"/>
    <property type="match status" value="1"/>
</dbReference>
<gene>
    <name evidence="5" type="ORF">HPP92_010162</name>
</gene>
<dbReference type="PANTHER" id="PTHR46809:SF5">
    <property type="entry name" value="OS08G0440500 PROTEIN"/>
    <property type="match status" value="1"/>
</dbReference>